<dbReference type="Proteomes" id="UP000683428">
    <property type="component" value="Chromosome"/>
</dbReference>
<dbReference type="RefSeq" id="WP_216127585.1">
    <property type="nucleotide sequence ID" value="NZ_CP064782.1"/>
</dbReference>
<comment type="cofactor">
    <cofactor evidence="1">
        <name>Zn(2+)</name>
        <dbReference type="ChEBI" id="CHEBI:29105"/>
    </cofactor>
    <text evidence="1">Binds 1 zinc ion per subunit.</text>
</comment>
<protein>
    <submittedName>
        <fullName evidence="3">Transcriptional repressor</fullName>
    </submittedName>
</protein>
<sequence length="194" mass="20044">MSAPSLSPLESAIRATGARVTPARLRVLGLLRQAPTPMSHGEMEEALGRETGPGVDRVTLYRVLDWLVAAGLARKAADARGVFRFTPQEPDGEHARHVHFRCTRCGGVFCLDLPAPVAPALPPGFRLSGMSLDLHGSCPACSATAAAPALGAEDAQGTASATPAPCRPSKDAPTRPDSRPAQALGAAPAALVED</sequence>
<organism evidence="3 4">
    <name type="scientific">Azospira inquinata</name>
    <dbReference type="NCBI Taxonomy" id="2785627"/>
    <lineage>
        <taxon>Bacteria</taxon>
        <taxon>Pseudomonadati</taxon>
        <taxon>Pseudomonadota</taxon>
        <taxon>Betaproteobacteria</taxon>
        <taxon>Rhodocyclales</taxon>
        <taxon>Rhodocyclaceae</taxon>
        <taxon>Azospira</taxon>
    </lineage>
</organism>
<dbReference type="InterPro" id="IPR002481">
    <property type="entry name" value="FUR"/>
</dbReference>
<dbReference type="KEGG" id="aiq:Azoinq_01395"/>
<dbReference type="GO" id="GO:0008270">
    <property type="term" value="F:zinc ion binding"/>
    <property type="evidence" value="ECO:0007669"/>
    <property type="project" value="TreeGrafter"/>
</dbReference>
<evidence type="ECO:0000256" key="1">
    <source>
        <dbReference type="PIRSR" id="PIRSR602481-1"/>
    </source>
</evidence>
<dbReference type="GO" id="GO:0045892">
    <property type="term" value="P:negative regulation of DNA-templated transcription"/>
    <property type="evidence" value="ECO:0007669"/>
    <property type="project" value="TreeGrafter"/>
</dbReference>
<proteinExistence type="predicted"/>
<evidence type="ECO:0000256" key="2">
    <source>
        <dbReference type="SAM" id="MobiDB-lite"/>
    </source>
</evidence>
<accession>A0A975SN25</accession>
<dbReference type="PANTHER" id="PTHR33202">
    <property type="entry name" value="ZINC UPTAKE REGULATION PROTEIN"/>
    <property type="match status" value="1"/>
</dbReference>
<evidence type="ECO:0000313" key="3">
    <source>
        <dbReference type="EMBL" id="QWT49298.1"/>
    </source>
</evidence>
<dbReference type="PANTHER" id="PTHR33202:SF7">
    <property type="entry name" value="FERRIC UPTAKE REGULATION PROTEIN"/>
    <property type="match status" value="1"/>
</dbReference>
<gene>
    <name evidence="3" type="ORF">Azoinq_01395</name>
</gene>
<feature type="region of interest" description="Disordered" evidence="2">
    <location>
        <begin position="152"/>
        <end position="194"/>
    </location>
</feature>
<feature type="binding site" evidence="1">
    <location>
        <position position="102"/>
    </location>
    <ligand>
        <name>Zn(2+)</name>
        <dbReference type="ChEBI" id="CHEBI:29105"/>
    </ligand>
</feature>
<feature type="binding site" evidence="1">
    <location>
        <position position="138"/>
    </location>
    <ligand>
        <name>Zn(2+)</name>
        <dbReference type="ChEBI" id="CHEBI:29105"/>
    </ligand>
</feature>
<feature type="binding site" evidence="1">
    <location>
        <position position="141"/>
    </location>
    <ligand>
        <name>Zn(2+)</name>
        <dbReference type="ChEBI" id="CHEBI:29105"/>
    </ligand>
</feature>
<keyword evidence="1" id="KW-0479">Metal-binding</keyword>
<feature type="compositionally biased region" description="Basic and acidic residues" evidence="2">
    <location>
        <begin position="168"/>
        <end position="178"/>
    </location>
</feature>
<dbReference type="AlphaFoldDB" id="A0A975SN25"/>
<dbReference type="GO" id="GO:0000976">
    <property type="term" value="F:transcription cis-regulatory region binding"/>
    <property type="evidence" value="ECO:0007669"/>
    <property type="project" value="TreeGrafter"/>
</dbReference>
<dbReference type="Pfam" id="PF01475">
    <property type="entry name" value="FUR"/>
    <property type="match status" value="1"/>
</dbReference>
<keyword evidence="1" id="KW-0862">Zinc</keyword>
<feature type="binding site" evidence="1">
    <location>
        <position position="105"/>
    </location>
    <ligand>
        <name>Zn(2+)</name>
        <dbReference type="ChEBI" id="CHEBI:29105"/>
    </ligand>
</feature>
<reference evidence="3" key="1">
    <citation type="submission" date="2020-11" db="EMBL/GenBank/DDBJ databases">
        <title>Azospira inquinata sp. nov.</title>
        <authorList>
            <person name="Moe W.M."/>
            <person name="Mikes M.C."/>
        </authorList>
    </citation>
    <scope>NUCLEOTIDE SEQUENCE</scope>
    <source>
        <strain evidence="3">Azo-3</strain>
    </source>
</reference>
<dbReference type="EMBL" id="CP064782">
    <property type="protein sequence ID" value="QWT49298.1"/>
    <property type="molecule type" value="Genomic_DNA"/>
</dbReference>
<dbReference type="GO" id="GO:1900376">
    <property type="term" value="P:regulation of secondary metabolite biosynthetic process"/>
    <property type="evidence" value="ECO:0007669"/>
    <property type="project" value="TreeGrafter"/>
</dbReference>
<keyword evidence="4" id="KW-1185">Reference proteome</keyword>
<name>A0A975SN25_9RHOO</name>
<evidence type="ECO:0000313" key="4">
    <source>
        <dbReference type="Proteomes" id="UP000683428"/>
    </source>
</evidence>
<dbReference type="GO" id="GO:0003700">
    <property type="term" value="F:DNA-binding transcription factor activity"/>
    <property type="evidence" value="ECO:0007669"/>
    <property type="project" value="InterPro"/>
</dbReference>
<feature type="compositionally biased region" description="Low complexity" evidence="2">
    <location>
        <begin position="180"/>
        <end position="194"/>
    </location>
</feature>